<dbReference type="RefSeq" id="WP_206715242.1">
    <property type="nucleotide sequence ID" value="NZ_CP071091.1"/>
</dbReference>
<feature type="compositionally biased region" description="Pro residues" evidence="1">
    <location>
        <begin position="225"/>
        <end position="234"/>
    </location>
</feature>
<gene>
    <name evidence="2" type="ORF">JY572_34930</name>
</gene>
<sequence length="506" mass="53027">MVDFLKGAAGLLAGNGSGGVGTDGAGDARGLPPLISNSIKTVEGVATGNVLLAASGAVGMADELKKNPPAKTEYSAGKVTPSRQADGYASAAALLAAGASPLDPKMLEYEAALKVLEANFDQLDLADGKKSGSLSKEELRRVANDASLSPQLRGAARFLMENTALFERVDSSGLGSQLFSFMGALHNDDRIKLSGIRSELKRVREEFVRYGRPEAPRTPPKSEPETCPPSPGTRPPTTGGPNPGTRPPTTGGPNPGTRPPTTGGPNPGTRPPTTGGQPPRPGGTEGSKPPTSKDPDFGEYLDAVRVLRDNWGTFDTAVGAKDDRVSRENLVALLENPAVSSTLKRAAQFFKDHPEYFDRLEMAAGKGSRDGVIGPGDVTAELAQSGGKASGTSSEKGSNVRALIDNPNMSIEDKVQAILGAISSETEDEILEVMGQMASAGEDRAVLGTTDADKRAAAKIDGDMRALELRLQRLVEKRKSMFDLMSNMSAKFNEMAKTAISNLRNA</sequence>
<evidence type="ECO:0000256" key="1">
    <source>
        <dbReference type="SAM" id="MobiDB-lite"/>
    </source>
</evidence>
<organism evidence="2 3">
    <name type="scientific">Myxococcus landrumensis</name>
    <dbReference type="NCBI Taxonomy" id="2813577"/>
    <lineage>
        <taxon>Bacteria</taxon>
        <taxon>Pseudomonadati</taxon>
        <taxon>Myxococcota</taxon>
        <taxon>Myxococcia</taxon>
        <taxon>Myxococcales</taxon>
        <taxon>Cystobacterineae</taxon>
        <taxon>Myxococcaceae</taxon>
        <taxon>Myxococcus</taxon>
    </lineage>
</organism>
<accession>A0ABX7N405</accession>
<evidence type="ECO:0000313" key="2">
    <source>
        <dbReference type="EMBL" id="QSQ13484.1"/>
    </source>
</evidence>
<dbReference type="EMBL" id="CP071091">
    <property type="protein sequence ID" value="QSQ13484.1"/>
    <property type="molecule type" value="Genomic_DNA"/>
</dbReference>
<evidence type="ECO:0000313" key="3">
    <source>
        <dbReference type="Proteomes" id="UP000663090"/>
    </source>
</evidence>
<protein>
    <recommendedName>
        <fullName evidence="4">EF-hand domain-containing protein</fullName>
    </recommendedName>
</protein>
<proteinExistence type="predicted"/>
<keyword evidence="3" id="KW-1185">Reference proteome</keyword>
<reference evidence="2 3" key="1">
    <citation type="submission" date="2021-02" db="EMBL/GenBank/DDBJ databases">
        <title>De Novo genome assembly of isolated myxobacteria.</title>
        <authorList>
            <person name="Stevens D.C."/>
        </authorList>
    </citation>
    <scope>NUCLEOTIDE SEQUENCE [LARGE SCALE GENOMIC DNA]</scope>
    <source>
        <strain evidence="2 3">SCHIC003</strain>
    </source>
</reference>
<dbReference type="Proteomes" id="UP000663090">
    <property type="component" value="Chromosome"/>
</dbReference>
<evidence type="ECO:0008006" key="4">
    <source>
        <dbReference type="Google" id="ProtNLM"/>
    </source>
</evidence>
<feature type="region of interest" description="Disordered" evidence="1">
    <location>
        <begin position="366"/>
        <end position="400"/>
    </location>
</feature>
<feature type="region of interest" description="Disordered" evidence="1">
    <location>
        <begin position="210"/>
        <end position="297"/>
    </location>
</feature>
<feature type="compositionally biased region" description="Basic and acidic residues" evidence="1">
    <location>
        <begin position="210"/>
        <end position="224"/>
    </location>
</feature>
<name>A0ABX7N405_9BACT</name>